<dbReference type="EMBL" id="PFTH01000045">
    <property type="protein sequence ID" value="PJB89182.1"/>
    <property type="molecule type" value="Genomic_DNA"/>
</dbReference>
<organism evidence="1 2">
    <name type="scientific">Candidatus Roizmanbacteria bacterium CG_4_9_14_0_8_um_filter_34_12</name>
    <dbReference type="NCBI Taxonomy" id="1974840"/>
    <lineage>
        <taxon>Bacteria</taxon>
        <taxon>Candidatus Roizmaniibacteriota</taxon>
    </lineage>
</organism>
<proteinExistence type="predicted"/>
<evidence type="ECO:0000313" key="1">
    <source>
        <dbReference type="EMBL" id="PJB89182.1"/>
    </source>
</evidence>
<comment type="caution">
    <text evidence="1">The sequence shown here is derived from an EMBL/GenBank/DDBJ whole genome shotgun (WGS) entry which is preliminary data.</text>
</comment>
<sequence>MKLIKGIFRQRKLEIVLFERDASAGGRKGGLGGIPPALQILGKICSNFFERTPPVGKCLCWLVRYAGSPANFGFK</sequence>
<name>A0A2M8DDW3_9BACT</name>
<dbReference type="AlphaFoldDB" id="A0A2M8DDW3"/>
<protein>
    <submittedName>
        <fullName evidence="1">Uncharacterized protein</fullName>
    </submittedName>
</protein>
<accession>A0A2M8DDW3</accession>
<reference evidence="2" key="1">
    <citation type="submission" date="2017-09" db="EMBL/GenBank/DDBJ databases">
        <title>Depth-based differentiation of microbial function through sediment-hosted aquifers and enrichment of novel symbionts in the deep terrestrial subsurface.</title>
        <authorList>
            <person name="Probst A.J."/>
            <person name="Ladd B."/>
            <person name="Jarett J.K."/>
            <person name="Geller-Mcgrath D.E."/>
            <person name="Sieber C.M.K."/>
            <person name="Emerson J.B."/>
            <person name="Anantharaman K."/>
            <person name="Thomas B.C."/>
            <person name="Malmstrom R."/>
            <person name="Stieglmeier M."/>
            <person name="Klingl A."/>
            <person name="Woyke T."/>
            <person name="Ryan C.M."/>
            <person name="Banfield J.F."/>
        </authorList>
    </citation>
    <scope>NUCLEOTIDE SEQUENCE [LARGE SCALE GENOMIC DNA]</scope>
</reference>
<evidence type="ECO:0000313" key="2">
    <source>
        <dbReference type="Proteomes" id="UP000229706"/>
    </source>
</evidence>
<dbReference type="Proteomes" id="UP000229706">
    <property type="component" value="Unassembled WGS sequence"/>
</dbReference>
<gene>
    <name evidence="1" type="ORF">CO083_01090</name>
</gene>